<gene>
    <name evidence="3" type="ORF">FHQ18_04140</name>
</gene>
<comment type="caution">
    <text evidence="3">The sequence shown here is derived from an EMBL/GenBank/DDBJ whole genome shotgun (WGS) entry which is preliminary data.</text>
</comment>
<protein>
    <submittedName>
        <fullName evidence="3">Serine/threonine-protein phosphatase</fullName>
    </submittedName>
</protein>
<dbReference type="Proteomes" id="UP000322876">
    <property type="component" value="Unassembled WGS sequence"/>
</dbReference>
<dbReference type="InterPro" id="IPR036457">
    <property type="entry name" value="PPM-type-like_dom_sf"/>
</dbReference>
<evidence type="ECO:0000313" key="4">
    <source>
        <dbReference type="Proteomes" id="UP000322876"/>
    </source>
</evidence>
<evidence type="ECO:0000259" key="2">
    <source>
        <dbReference type="SMART" id="SM00331"/>
    </source>
</evidence>
<sequence>MMNFSDLKSLVSLYETESLNIFIQKFSKFLKNLSINKFIIFKVEGVIAKPVINNGIEFNSFIDLSDIERDFVILEDVRLNVFDELLEANLILNLKYKNQFFYTVFIQEKLDNEIIDYLDMVMPSIGRKVYELVASKERLKAFIGYQQKIEFIKKARYILGLLEEDEILSKSLIFFMDTFSAEASLLKKGEEYRFIGLQENDLDEIFLEGESLKNYIDKSFDTVFIEGGISTNKYNIDNIFLIPLEAEQIKICLFNIKYDFIPDKEFAELISLILKIALENAKRLKDILKYKLEEQEINHTIEILNKFSRQKIDYEDENIIVTGINIPAKMAGGDYLEFRKIDNDYYFAIADVCGKGYSASILTVVLSTFSDLAFDKNDFVKKLMKLNKFLCEKNLDGRFITAFIAYFDKVSSCLYYQSFGHEPVFLLKKGKIVELDSEYLPLGISEEEYVVEKIKIDPGDTFFIYSDGIVEYIQYDEIKFKLKNNGKYEKNFVLNLYKELVKNKDTQRDDFTCMYTYFK</sequence>
<dbReference type="EMBL" id="VFJB01000004">
    <property type="protein sequence ID" value="KAA0258357.1"/>
    <property type="molecule type" value="Genomic_DNA"/>
</dbReference>
<dbReference type="PANTHER" id="PTHR43156:SF2">
    <property type="entry name" value="STAGE II SPORULATION PROTEIN E"/>
    <property type="match status" value="1"/>
</dbReference>
<dbReference type="InterPro" id="IPR001932">
    <property type="entry name" value="PPM-type_phosphatase-like_dom"/>
</dbReference>
<dbReference type="OrthoDB" id="9802500at2"/>
<dbReference type="Gene3D" id="3.60.40.10">
    <property type="entry name" value="PPM-type phosphatase domain"/>
    <property type="match status" value="1"/>
</dbReference>
<keyword evidence="1" id="KW-0378">Hydrolase</keyword>
<accession>A0A5A8F2Y0</accession>
<feature type="domain" description="PPM-type phosphatase" evidence="2">
    <location>
        <begin position="316"/>
        <end position="518"/>
    </location>
</feature>
<evidence type="ECO:0000313" key="3">
    <source>
        <dbReference type="EMBL" id="KAA0258357.1"/>
    </source>
</evidence>
<dbReference type="InterPro" id="IPR052016">
    <property type="entry name" value="Bact_Sigma-Reg"/>
</dbReference>
<dbReference type="PANTHER" id="PTHR43156">
    <property type="entry name" value="STAGE II SPORULATION PROTEIN E-RELATED"/>
    <property type="match status" value="1"/>
</dbReference>
<reference evidence="3 4" key="1">
    <citation type="submission" date="2019-06" db="EMBL/GenBank/DDBJ databases">
        <title>Genomic insights into carbon and energy metabolism of Deferribacter autotrophicus revealed new metabolic traits in the phylum Deferribacteres.</title>
        <authorList>
            <person name="Slobodkin A.I."/>
            <person name="Slobodkina G.B."/>
            <person name="Allioux M."/>
            <person name="Alain K."/>
            <person name="Jebbar M."/>
            <person name="Shadrin V."/>
            <person name="Kublanov I.V."/>
            <person name="Toshchakov S.V."/>
            <person name="Bonch-Osmolovskaya E.A."/>
        </authorList>
    </citation>
    <scope>NUCLEOTIDE SEQUENCE [LARGE SCALE GENOMIC DNA]</scope>
    <source>
        <strain evidence="3 4">SL50</strain>
    </source>
</reference>
<dbReference type="AlphaFoldDB" id="A0A5A8F2Y0"/>
<proteinExistence type="predicted"/>
<dbReference type="GO" id="GO:0016791">
    <property type="term" value="F:phosphatase activity"/>
    <property type="evidence" value="ECO:0007669"/>
    <property type="project" value="TreeGrafter"/>
</dbReference>
<name>A0A5A8F2Y0_9BACT</name>
<evidence type="ECO:0000256" key="1">
    <source>
        <dbReference type="ARBA" id="ARBA00022801"/>
    </source>
</evidence>
<dbReference type="Pfam" id="PF07228">
    <property type="entry name" value="SpoIIE"/>
    <property type="match status" value="1"/>
</dbReference>
<dbReference type="SUPFAM" id="SSF81606">
    <property type="entry name" value="PP2C-like"/>
    <property type="match status" value="1"/>
</dbReference>
<organism evidence="3 4">
    <name type="scientific">Deferribacter autotrophicus</name>
    <dbReference type="NCBI Taxonomy" id="500465"/>
    <lineage>
        <taxon>Bacteria</taxon>
        <taxon>Pseudomonadati</taxon>
        <taxon>Deferribacterota</taxon>
        <taxon>Deferribacteres</taxon>
        <taxon>Deferribacterales</taxon>
        <taxon>Deferribacteraceae</taxon>
        <taxon>Deferribacter</taxon>
    </lineage>
</organism>
<dbReference type="SMART" id="SM00331">
    <property type="entry name" value="PP2C_SIG"/>
    <property type="match status" value="1"/>
</dbReference>
<keyword evidence="4" id="KW-1185">Reference proteome</keyword>